<reference evidence="3" key="1">
    <citation type="submission" date="2024-06" db="EMBL/GenBank/DDBJ databases">
        <title>Sequencing and assembly of the genome of Dyadobacter sp. strain 676, a symbiont of Cyamopsis tetragonoloba.</title>
        <authorList>
            <person name="Guro P."/>
            <person name="Sazanova A."/>
            <person name="Kuznetsova I."/>
            <person name="Belimov A."/>
            <person name="Safronova V."/>
        </authorList>
    </citation>
    <scope>NUCLEOTIDE SEQUENCE</scope>
    <source>
        <strain evidence="3">676</strain>
    </source>
</reference>
<organism evidence="3">
    <name type="scientific">Dyadobacter sp. 676</name>
    <dbReference type="NCBI Taxonomy" id="3088362"/>
    <lineage>
        <taxon>Bacteria</taxon>
        <taxon>Pseudomonadati</taxon>
        <taxon>Bacteroidota</taxon>
        <taxon>Cytophagia</taxon>
        <taxon>Cytophagales</taxon>
        <taxon>Spirosomataceae</taxon>
        <taxon>Dyadobacter</taxon>
    </lineage>
</organism>
<dbReference type="AlphaFoldDB" id="A0AAU8FGF0"/>
<dbReference type="InterPro" id="IPR001789">
    <property type="entry name" value="Sig_transdc_resp-reg_receiver"/>
</dbReference>
<evidence type="ECO:0000256" key="1">
    <source>
        <dbReference type="PROSITE-ProRule" id="PRU00169"/>
    </source>
</evidence>
<dbReference type="PROSITE" id="PS50110">
    <property type="entry name" value="RESPONSE_REGULATORY"/>
    <property type="match status" value="2"/>
</dbReference>
<feature type="modified residue" description="4-aspartylphosphate" evidence="1">
    <location>
        <position position="63"/>
    </location>
</feature>
<proteinExistence type="predicted"/>
<dbReference type="Pfam" id="PF00072">
    <property type="entry name" value="Response_reg"/>
    <property type="match status" value="2"/>
</dbReference>
<evidence type="ECO:0000259" key="2">
    <source>
        <dbReference type="PROSITE" id="PS50110"/>
    </source>
</evidence>
<dbReference type="SMART" id="SM00448">
    <property type="entry name" value="REC"/>
    <property type="match status" value="2"/>
</dbReference>
<feature type="modified residue" description="4-aspartylphosphate" evidence="1">
    <location>
        <position position="212"/>
    </location>
</feature>
<dbReference type="PANTHER" id="PTHR44520">
    <property type="entry name" value="RESPONSE REGULATOR RCP1-RELATED"/>
    <property type="match status" value="1"/>
</dbReference>
<dbReference type="GO" id="GO:0000160">
    <property type="term" value="P:phosphorelay signal transduction system"/>
    <property type="evidence" value="ECO:0007669"/>
    <property type="project" value="InterPro"/>
</dbReference>
<dbReference type="EMBL" id="CP159289">
    <property type="protein sequence ID" value="XCH23006.1"/>
    <property type="molecule type" value="Genomic_DNA"/>
</dbReference>
<feature type="domain" description="Response regulatory" evidence="2">
    <location>
        <begin position="8"/>
        <end position="130"/>
    </location>
</feature>
<keyword evidence="1" id="KW-0597">Phosphoprotein</keyword>
<name>A0AAU8FGF0_9BACT</name>
<gene>
    <name evidence="3" type="ORF">ABV298_22105</name>
</gene>
<sequence length="296" mass="32922">MQQRNKNVVYLVDDDEDDRMLIRDALENISLGCTIFEFSDGEQLLSRLPAHLEADAPSVILLDINMPRVSGMEALVKLRSNPATSHIPVAIFSTSSDARTIAAAYTAGANAYLVKPVSMSDYQRIACAVTLTYLQADNCLPGEATYKWPQTKPKGVLVIEDNKDHWNLMRPAWSKMPQELKPAHADSASTAMAYLESAYHGAAPPVGLIVLDLYLPDRSQGLQLLSNIRQFYSQRKLALVPIIIFSISEDMEDVRASYRRLASAYIPKSTDLTRSAFRLKNVCMAWLAMIVMPKLA</sequence>
<dbReference type="InterPro" id="IPR011006">
    <property type="entry name" value="CheY-like_superfamily"/>
</dbReference>
<accession>A0AAU8FGF0</accession>
<dbReference type="Gene3D" id="3.40.50.2300">
    <property type="match status" value="2"/>
</dbReference>
<dbReference type="InterPro" id="IPR052893">
    <property type="entry name" value="TCS_response_regulator"/>
</dbReference>
<dbReference type="PANTHER" id="PTHR44520:SF2">
    <property type="entry name" value="RESPONSE REGULATOR RCP1"/>
    <property type="match status" value="1"/>
</dbReference>
<feature type="domain" description="Response regulatory" evidence="2">
    <location>
        <begin position="155"/>
        <end position="283"/>
    </location>
</feature>
<dbReference type="SUPFAM" id="SSF52172">
    <property type="entry name" value="CheY-like"/>
    <property type="match status" value="2"/>
</dbReference>
<evidence type="ECO:0000313" key="3">
    <source>
        <dbReference type="EMBL" id="XCH23006.1"/>
    </source>
</evidence>
<protein>
    <submittedName>
        <fullName evidence="3">Response regulator</fullName>
    </submittedName>
</protein>
<dbReference type="RefSeq" id="WP_353718332.1">
    <property type="nucleotide sequence ID" value="NZ_CP159289.1"/>
</dbReference>